<proteinExistence type="inferred from homology"/>
<evidence type="ECO:0000256" key="6">
    <source>
        <dbReference type="ARBA" id="ARBA00022512"/>
    </source>
</evidence>
<dbReference type="GO" id="GO:0000272">
    <property type="term" value="P:polysaccharide catabolic process"/>
    <property type="evidence" value="ECO:0007669"/>
    <property type="project" value="UniProtKB-KW"/>
</dbReference>
<reference evidence="26" key="1">
    <citation type="journal article" date="2023" name="PhytoFront">
        <title>Draft Genome Resources of Seven Strains of Tilletia horrida, Causal Agent of Kernel Smut of Rice.</title>
        <authorList>
            <person name="Khanal S."/>
            <person name="Antony Babu S."/>
            <person name="Zhou X.G."/>
        </authorList>
    </citation>
    <scope>NUCLEOTIDE SEQUENCE</scope>
    <source>
        <strain evidence="26">TX3</strain>
    </source>
</reference>
<dbReference type="PANTHER" id="PTHR10587">
    <property type="entry name" value="GLYCOSYL TRANSFERASE-RELATED"/>
    <property type="match status" value="1"/>
</dbReference>
<dbReference type="InterPro" id="IPR011330">
    <property type="entry name" value="Glyco_hydro/deAcase_b/a-brl"/>
</dbReference>
<organism evidence="26 27">
    <name type="scientific">Tilletia horrida</name>
    <dbReference type="NCBI Taxonomy" id="155126"/>
    <lineage>
        <taxon>Eukaryota</taxon>
        <taxon>Fungi</taxon>
        <taxon>Dikarya</taxon>
        <taxon>Basidiomycota</taxon>
        <taxon>Ustilaginomycotina</taxon>
        <taxon>Exobasidiomycetes</taxon>
        <taxon>Tilletiales</taxon>
        <taxon>Tilletiaceae</taxon>
        <taxon>Tilletia</taxon>
    </lineage>
</organism>
<dbReference type="GO" id="GO:0006032">
    <property type="term" value="P:chitin catabolic process"/>
    <property type="evidence" value="ECO:0007669"/>
    <property type="project" value="UniProtKB-KW"/>
</dbReference>
<keyword evidence="9" id="KW-0479">Metal-binding</keyword>
<keyword evidence="14" id="KW-0325">Glycoprotein</keyword>
<keyword evidence="16" id="KW-0170">Cobalt</keyword>
<evidence type="ECO:0000256" key="18">
    <source>
        <dbReference type="ARBA" id="ARBA00023316"/>
    </source>
</evidence>
<keyword evidence="5" id="KW-1003">Cell membrane</keyword>
<evidence type="ECO:0000256" key="4">
    <source>
        <dbReference type="ARBA" id="ARBA00010973"/>
    </source>
</evidence>
<evidence type="ECO:0000256" key="22">
    <source>
        <dbReference type="SAM" id="MobiDB-lite"/>
    </source>
</evidence>
<evidence type="ECO:0000256" key="11">
    <source>
        <dbReference type="ARBA" id="ARBA00022801"/>
    </source>
</evidence>
<gene>
    <name evidence="26" type="ORF">OC842_006967</name>
</gene>
<feature type="chain" id="PRO_5043048014" description="chitin deacetylase" evidence="24">
    <location>
        <begin position="18"/>
        <end position="525"/>
    </location>
</feature>
<dbReference type="PROSITE" id="PS51677">
    <property type="entry name" value="NODB"/>
    <property type="match status" value="1"/>
</dbReference>
<dbReference type="AlphaFoldDB" id="A0AAN6G4J8"/>
<keyword evidence="17" id="KW-0449">Lipoprotein</keyword>
<keyword evidence="13 23" id="KW-0472">Membrane</keyword>
<evidence type="ECO:0000313" key="26">
    <source>
        <dbReference type="EMBL" id="KAK0520856.1"/>
    </source>
</evidence>
<evidence type="ECO:0000256" key="3">
    <source>
        <dbReference type="ARBA" id="ARBA00004609"/>
    </source>
</evidence>
<dbReference type="GO" id="GO:0005886">
    <property type="term" value="C:plasma membrane"/>
    <property type="evidence" value="ECO:0007669"/>
    <property type="project" value="UniProtKB-SubCell"/>
</dbReference>
<evidence type="ECO:0000256" key="13">
    <source>
        <dbReference type="ARBA" id="ARBA00023136"/>
    </source>
</evidence>
<evidence type="ECO:0000256" key="17">
    <source>
        <dbReference type="ARBA" id="ARBA00023288"/>
    </source>
</evidence>
<comment type="cofactor">
    <cofactor evidence="1">
        <name>Co(2+)</name>
        <dbReference type="ChEBI" id="CHEBI:48828"/>
    </cofactor>
</comment>
<feature type="signal peptide" evidence="24">
    <location>
        <begin position="1"/>
        <end position="17"/>
    </location>
</feature>
<dbReference type="InterPro" id="IPR050248">
    <property type="entry name" value="Polysacc_deacetylase_ArnD"/>
</dbReference>
<evidence type="ECO:0000256" key="7">
    <source>
        <dbReference type="ARBA" id="ARBA00022525"/>
    </source>
</evidence>
<keyword evidence="10 24" id="KW-0732">Signal</keyword>
<dbReference type="Proteomes" id="UP001176521">
    <property type="component" value="Unassembled WGS sequence"/>
</dbReference>
<evidence type="ECO:0000256" key="15">
    <source>
        <dbReference type="ARBA" id="ARBA00023277"/>
    </source>
</evidence>
<keyword evidence="8" id="KW-0336">GPI-anchor</keyword>
<evidence type="ECO:0000256" key="20">
    <source>
        <dbReference type="ARBA" id="ARBA00024056"/>
    </source>
</evidence>
<dbReference type="EMBL" id="JAPDMQ010000739">
    <property type="protein sequence ID" value="KAK0520856.1"/>
    <property type="molecule type" value="Genomic_DNA"/>
</dbReference>
<evidence type="ECO:0000256" key="21">
    <source>
        <dbReference type="ARBA" id="ARBA00048494"/>
    </source>
</evidence>
<dbReference type="GO" id="GO:0004099">
    <property type="term" value="F:chitin deacetylase activity"/>
    <property type="evidence" value="ECO:0007669"/>
    <property type="project" value="UniProtKB-EC"/>
</dbReference>
<evidence type="ECO:0000256" key="9">
    <source>
        <dbReference type="ARBA" id="ARBA00022723"/>
    </source>
</evidence>
<dbReference type="CDD" id="cd10952">
    <property type="entry name" value="CE4_MrCDA_like"/>
    <property type="match status" value="1"/>
</dbReference>
<dbReference type="PANTHER" id="PTHR10587:SF98">
    <property type="entry name" value="CHITIN DEACETYLASE"/>
    <property type="match status" value="1"/>
</dbReference>
<evidence type="ECO:0000256" key="14">
    <source>
        <dbReference type="ARBA" id="ARBA00023180"/>
    </source>
</evidence>
<dbReference type="Pfam" id="PF01522">
    <property type="entry name" value="Polysacc_deac_1"/>
    <property type="match status" value="1"/>
</dbReference>
<feature type="transmembrane region" description="Helical" evidence="23">
    <location>
        <begin position="498"/>
        <end position="524"/>
    </location>
</feature>
<evidence type="ECO:0000256" key="12">
    <source>
        <dbReference type="ARBA" id="ARBA00023024"/>
    </source>
</evidence>
<evidence type="ECO:0000256" key="10">
    <source>
        <dbReference type="ARBA" id="ARBA00022729"/>
    </source>
</evidence>
<keyword evidence="11" id="KW-0378">Hydrolase</keyword>
<dbReference type="GO" id="GO:0098552">
    <property type="term" value="C:side of membrane"/>
    <property type="evidence" value="ECO:0007669"/>
    <property type="project" value="UniProtKB-KW"/>
</dbReference>
<keyword evidence="19" id="KW-0624">Polysaccharide degradation</keyword>
<sequence>MRSFAVLSSSLAATAAAVLVTGASLASAHIGRGVPKDLYLRAVADGSWQDFHSPNGPSPDNRLVSRAHPAVQKRNRAARRQASSLTNAAGLPYPTDEAGMAKVTDDRVLCNYYYLPELDAIQKNYPSEQTAPTSSGVTLLDSDTEGQNVWNSIKGSIPNIAVKPSNGMGGVDLSGYSAQSDPDCWWSASACHTPKQTGLPQDVYECPEPSTWGLTFDDGPNCTHNAFMDFLQENKQKATLYYIGLNVLNHPLQAQRGLADGHAICIHTWSHQPMTTLQNENVFAELWYTAKIIKDVVGVTPRCWRPPYGDVDDRVRAIANAMGLSTHIWTDDTNDYNVAPLGPSPTAVIEQNYNSIIAAGSANPTSGIIVLTHEINDGTMQLFQQEYSNITKAFKHVVPLTACLNESNPYEPNSGISYPNFNSYIAGNIMPSGLPSSFSIQAHSYNPLSISSAAAAASATSTSGSGSGGSKPSSSSSGKNGGSQSTTSTSNNKGGATALAPLGSGLAVVAGMAASVGLGAAFVLL</sequence>
<feature type="region of interest" description="Disordered" evidence="22">
    <location>
        <begin position="461"/>
        <end position="493"/>
    </location>
</feature>
<name>A0AAN6G4J8_9BASI</name>
<dbReference type="FunFam" id="3.20.20.370:FF:000004">
    <property type="entry name" value="Related to Chitin deacetylase"/>
    <property type="match status" value="1"/>
</dbReference>
<keyword evidence="23" id="KW-0812">Transmembrane</keyword>
<dbReference type="EC" id="3.5.1.41" evidence="20"/>
<comment type="subcellular location">
    <subcellularLocation>
        <location evidence="3">Cell membrane</location>
        <topology evidence="3">Lipid-anchor</topology>
        <topology evidence="3">GPI-anchor</topology>
    </subcellularLocation>
    <subcellularLocation>
        <location evidence="2">Secreted</location>
        <location evidence="2">Cell wall</location>
    </subcellularLocation>
</comment>
<dbReference type="GO" id="GO:0009272">
    <property type="term" value="P:fungal-type cell wall biogenesis"/>
    <property type="evidence" value="ECO:0007669"/>
    <property type="project" value="UniProtKB-ARBA"/>
</dbReference>
<comment type="similarity">
    <text evidence="4">Belongs to the polysaccharide deacetylase family.</text>
</comment>
<evidence type="ECO:0000256" key="8">
    <source>
        <dbReference type="ARBA" id="ARBA00022622"/>
    </source>
</evidence>
<comment type="caution">
    <text evidence="26">The sequence shown here is derived from an EMBL/GenBank/DDBJ whole genome shotgun (WGS) entry which is preliminary data.</text>
</comment>
<keyword evidence="27" id="KW-1185">Reference proteome</keyword>
<keyword evidence="18" id="KW-0961">Cell wall biogenesis/degradation</keyword>
<dbReference type="SUPFAM" id="SSF88713">
    <property type="entry name" value="Glycoside hydrolase/deacetylase"/>
    <property type="match status" value="1"/>
</dbReference>
<keyword evidence="12" id="KW-0146">Chitin degradation</keyword>
<comment type="catalytic activity">
    <reaction evidence="21">
        <text>[(1-&gt;4)-N-acetyl-beta-D-glucosaminyl](n) + n H2O = chitosan + n acetate</text>
        <dbReference type="Rhea" id="RHEA:10464"/>
        <dbReference type="Rhea" id="RHEA-COMP:9593"/>
        <dbReference type="Rhea" id="RHEA-COMP:9597"/>
        <dbReference type="ChEBI" id="CHEBI:15377"/>
        <dbReference type="ChEBI" id="CHEBI:17029"/>
        <dbReference type="ChEBI" id="CHEBI:30089"/>
        <dbReference type="ChEBI" id="CHEBI:57704"/>
        <dbReference type="EC" id="3.5.1.41"/>
    </reaction>
    <physiologicalReaction direction="left-to-right" evidence="21">
        <dbReference type="Rhea" id="RHEA:10465"/>
    </physiologicalReaction>
</comment>
<evidence type="ECO:0000313" key="27">
    <source>
        <dbReference type="Proteomes" id="UP001176521"/>
    </source>
</evidence>
<keyword evidence="23" id="KW-1133">Transmembrane helix</keyword>
<keyword evidence="15" id="KW-0119">Carbohydrate metabolism</keyword>
<feature type="domain" description="NodB homology" evidence="25">
    <location>
        <begin position="210"/>
        <end position="403"/>
    </location>
</feature>
<evidence type="ECO:0000256" key="1">
    <source>
        <dbReference type="ARBA" id="ARBA00001941"/>
    </source>
</evidence>
<keyword evidence="7" id="KW-0964">Secreted</keyword>
<accession>A0AAN6G4J8</accession>
<evidence type="ECO:0000256" key="19">
    <source>
        <dbReference type="ARBA" id="ARBA00023326"/>
    </source>
</evidence>
<keyword evidence="6" id="KW-0134">Cell wall</keyword>
<dbReference type="GO" id="GO:0046872">
    <property type="term" value="F:metal ion binding"/>
    <property type="evidence" value="ECO:0007669"/>
    <property type="project" value="UniProtKB-KW"/>
</dbReference>
<evidence type="ECO:0000256" key="2">
    <source>
        <dbReference type="ARBA" id="ARBA00004191"/>
    </source>
</evidence>
<dbReference type="InterPro" id="IPR002509">
    <property type="entry name" value="NODB_dom"/>
</dbReference>
<evidence type="ECO:0000256" key="16">
    <source>
        <dbReference type="ARBA" id="ARBA00023285"/>
    </source>
</evidence>
<dbReference type="Gene3D" id="3.20.20.370">
    <property type="entry name" value="Glycoside hydrolase/deacetylase"/>
    <property type="match status" value="1"/>
</dbReference>
<evidence type="ECO:0000256" key="23">
    <source>
        <dbReference type="SAM" id="Phobius"/>
    </source>
</evidence>
<evidence type="ECO:0000256" key="5">
    <source>
        <dbReference type="ARBA" id="ARBA00022475"/>
    </source>
</evidence>
<protein>
    <recommendedName>
        <fullName evidence="20">chitin deacetylase</fullName>
        <ecNumber evidence="20">3.5.1.41</ecNumber>
    </recommendedName>
</protein>
<dbReference type="GO" id="GO:0071555">
    <property type="term" value="P:cell wall organization"/>
    <property type="evidence" value="ECO:0007669"/>
    <property type="project" value="UniProtKB-KW"/>
</dbReference>
<evidence type="ECO:0000259" key="25">
    <source>
        <dbReference type="PROSITE" id="PS51677"/>
    </source>
</evidence>
<evidence type="ECO:0000256" key="24">
    <source>
        <dbReference type="SAM" id="SignalP"/>
    </source>
</evidence>